<sequence length="158" mass="17533">MLRSGKFIETNRSPYSKLRRGRIRSETPHGSDDTSEVPTPPGPIYRARYTYNTVQCGIPDQPFHNRATELTLDVELDSPAALRSKPQISTGDIIAEIFRKRAREAENSFGSVKGSTKRAPGGYRESNQAGTGRGSMESSFPGQRYLFALRNGPENVIQ</sequence>
<comment type="caution">
    <text evidence="2">The sequence shown here is derived from an EMBL/GenBank/DDBJ whole genome shotgun (WGS) entry which is preliminary data.</text>
</comment>
<dbReference type="Proteomes" id="UP001607303">
    <property type="component" value="Unassembled WGS sequence"/>
</dbReference>
<dbReference type="EMBL" id="JAYRBN010000071">
    <property type="protein sequence ID" value="KAL2734484.1"/>
    <property type="molecule type" value="Genomic_DNA"/>
</dbReference>
<gene>
    <name evidence="2" type="ORF">V1477_013661</name>
</gene>
<feature type="compositionally biased region" description="Basic and acidic residues" evidence="1">
    <location>
        <begin position="23"/>
        <end position="32"/>
    </location>
</feature>
<evidence type="ECO:0000313" key="2">
    <source>
        <dbReference type="EMBL" id="KAL2734484.1"/>
    </source>
</evidence>
<accession>A0ABD2BNY3</accession>
<reference evidence="2 3" key="1">
    <citation type="journal article" date="2024" name="Ann. Entomol. Soc. Am.">
        <title>Genomic analyses of the southern and eastern yellowjacket wasps (Hymenoptera: Vespidae) reveal evolutionary signatures of social life.</title>
        <authorList>
            <person name="Catto M.A."/>
            <person name="Caine P.B."/>
            <person name="Orr S.E."/>
            <person name="Hunt B.G."/>
            <person name="Goodisman M.A.D."/>
        </authorList>
    </citation>
    <scope>NUCLEOTIDE SEQUENCE [LARGE SCALE GENOMIC DNA]</scope>
    <source>
        <strain evidence="2">232</strain>
        <tissue evidence="2">Head and thorax</tissue>
    </source>
</reference>
<name>A0ABD2BNY3_VESMC</name>
<evidence type="ECO:0000256" key="1">
    <source>
        <dbReference type="SAM" id="MobiDB-lite"/>
    </source>
</evidence>
<feature type="compositionally biased region" description="Polar residues" evidence="1">
    <location>
        <begin position="125"/>
        <end position="139"/>
    </location>
</feature>
<proteinExistence type="predicted"/>
<dbReference type="AlphaFoldDB" id="A0ABD2BNY3"/>
<protein>
    <submittedName>
        <fullName evidence="2">Uncharacterized protein</fullName>
    </submittedName>
</protein>
<keyword evidence="3" id="KW-1185">Reference proteome</keyword>
<feature type="region of interest" description="Disordered" evidence="1">
    <location>
        <begin position="105"/>
        <end position="139"/>
    </location>
</feature>
<feature type="region of interest" description="Disordered" evidence="1">
    <location>
        <begin position="1"/>
        <end position="42"/>
    </location>
</feature>
<organism evidence="2 3">
    <name type="scientific">Vespula maculifrons</name>
    <name type="common">Eastern yellow jacket</name>
    <name type="synonym">Wasp</name>
    <dbReference type="NCBI Taxonomy" id="7453"/>
    <lineage>
        <taxon>Eukaryota</taxon>
        <taxon>Metazoa</taxon>
        <taxon>Ecdysozoa</taxon>
        <taxon>Arthropoda</taxon>
        <taxon>Hexapoda</taxon>
        <taxon>Insecta</taxon>
        <taxon>Pterygota</taxon>
        <taxon>Neoptera</taxon>
        <taxon>Endopterygota</taxon>
        <taxon>Hymenoptera</taxon>
        <taxon>Apocrita</taxon>
        <taxon>Aculeata</taxon>
        <taxon>Vespoidea</taxon>
        <taxon>Vespidae</taxon>
        <taxon>Vespinae</taxon>
        <taxon>Vespula</taxon>
    </lineage>
</organism>
<evidence type="ECO:0000313" key="3">
    <source>
        <dbReference type="Proteomes" id="UP001607303"/>
    </source>
</evidence>